<keyword evidence="6" id="KW-0378">Hydrolase</keyword>
<name>A0A8I6RED9_CIMLE</name>
<keyword evidence="3" id="KW-0479">Metal-binding</keyword>
<evidence type="ECO:0000256" key="6">
    <source>
        <dbReference type="ARBA" id="ARBA00022801"/>
    </source>
</evidence>
<evidence type="ECO:0000256" key="8">
    <source>
        <dbReference type="ARBA" id="ARBA00023204"/>
    </source>
</evidence>
<dbReference type="AlphaFoldDB" id="A0A8I6RED9"/>
<evidence type="ECO:0000256" key="4">
    <source>
        <dbReference type="ARBA" id="ARBA00022759"/>
    </source>
</evidence>
<evidence type="ECO:0000256" key="1">
    <source>
        <dbReference type="ARBA" id="ARBA00001946"/>
    </source>
</evidence>
<dbReference type="GO" id="GO:0008821">
    <property type="term" value="F:crossover junction DNA endonuclease activity"/>
    <property type="evidence" value="ECO:0007669"/>
    <property type="project" value="UniProtKB-ARBA"/>
</dbReference>
<keyword evidence="7" id="KW-0460">Magnesium</keyword>
<dbReference type="InterPro" id="IPR006084">
    <property type="entry name" value="XPG/Rad2"/>
</dbReference>
<dbReference type="InterPro" id="IPR006086">
    <property type="entry name" value="XPG-I_dom"/>
</dbReference>
<dbReference type="OrthoDB" id="2959108at2759"/>
<evidence type="ECO:0000259" key="12">
    <source>
        <dbReference type="SMART" id="SM00485"/>
    </source>
</evidence>
<proteinExistence type="inferred from homology"/>
<evidence type="ECO:0000256" key="7">
    <source>
        <dbReference type="ARBA" id="ARBA00022842"/>
    </source>
</evidence>
<dbReference type="PANTHER" id="PTHR11081">
    <property type="entry name" value="FLAP ENDONUCLEASE FAMILY MEMBER"/>
    <property type="match status" value="1"/>
</dbReference>
<feature type="domain" description="XPG-I" evidence="11">
    <location>
        <begin position="119"/>
        <end position="189"/>
    </location>
</feature>
<evidence type="ECO:0000256" key="9">
    <source>
        <dbReference type="ARBA" id="ARBA00023242"/>
    </source>
</evidence>
<keyword evidence="8" id="KW-0234">DNA repair</keyword>
<keyword evidence="2" id="KW-0540">Nuclease</keyword>
<keyword evidence="5" id="KW-0227">DNA damage</keyword>
<dbReference type="InterPro" id="IPR036279">
    <property type="entry name" value="5-3_exonuclease_C_sf"/>
</dbReference>
<evidence type="ECO:0000256" key="3">
    <source>
        <dbReference type="ARBA" id="ARBA00022723"/>
    </source>
</evidence>
<dbReference type="SMART" id="SM00484">
    <property type="entry name" value="XPGI"/>
    <property type="match status" value="1"/>
</dbReference>
<dbReference type="Pfam" id="PF00867">
    <property type="entry name" value="XPG_I"/>
    <property type="match status" value="1"/>
</dbReference>
<dbReference type="FunFam" id="1.10.150.20:FF:000030">
    <property type="entry name" value="Flap endonuclease GEN-like 1"/>
    <property type="match status" value="1"/>
</dbReference>
<protein>
    <recommendedName>
        <fullName evidence="15">Flap endonuclease GEN</fullName>
    </recommendedName>
</protein>
<dbReference type="PANTHER" id="PTHR11081:SF70">
    <property type="entry name" value="FLAP ENDONUCLEASE GEN HOMOLOG 1"/>
    <property type="match status" value="1"/>
</dbReference>
<dbReference type="Proteomes" id="UP000494040">
    <property type="component" value="Unassembled WGS sequence"/>
</dbReference>
<evidence type="ECO:0000313" key="13">
    <source>
        <dbReference type="EnsemblMetazoa" id="XP_014243713.1"/>
    </source>
</evidence>
<feature type="domain" description="XPG N-terminal" evidence="12">
    <location>
        <begin position="1"/>
        <end position="95"/>
    </location>
</feature>
<dbReference type="SUPFAM" id="SSF88723">
    <property type="entry name" value="PIN domain-like"/>
    <property type="match status" value="1"/>
</dbReference>
<evidence type="ECO:0000259" key="11">
    <source>
        <dbReference type="SMART" id="SM00484"/>
    </source>
</evidence>
<evidence type="ECO:0008006" key="15">
    <source>
        <dbReference type="Google" id="ProtNLM"/>
    </source>
</evidence>
<dbReference type="CDD" id="cd09869">
    <property type="entry name" value="PIN_GEN1"/>
    <property type="match status" value="1"/>
</dbReference>
<dbReference type="InterPro" id="IPR008918">
    <property type="entry name" value="HhH2"/>
</dbReference>
<dbReference type="Gene3D" id="3.40.50.1010">
    <property type="entry name" value="5'-nuclease"/>
    <property type="match status" value="1"/>
</dbReference>
<evidence type="ECO:0000256" key="2">
    <source>
        <dbReference type="ARBA" id="ARBA00022722"/>
    </source>
</evidence>
<dbReference type="Gene3D" id="1.10.150.20">
    <property type="entry name" value="5' to 3' exonuclease, C-terminal subdomain"/>
    <property type="match status" value="1"/>
</dbReference>
<dbReference type="GO" id="GO:0046872">
    <property type="term" value="F:metal ion binding"/>
    <property type="evidence" value="ECO:0007669"/>
    <property type="project" value="UniProtKB-KW"/>
</dbReference>
<dbReference type="SUPFAM" id="SSF47807">
    <property type="entry name" value="5' to 3' exonuclease, C-terminal subdomain"/>
    <property type="match status" value="1"/>
</dbReference>
<dbReference type="OMA" id="AWICDSQ"/>
<keyword evidence="4" id="KW-0255">Endonuclease</keyword>
<evidence type="ECO:0000256" key="5">
    <source>
        <dbReference type="ARBA" id="ARBA00022763"/>
    </source>
</evidence>
<evidence type="ECO:0000256" key="10">
    <source>
        <dbReference type="ARBA" id="ARBA00038112"/>
    </source>
</evidence>
<keyword evidence="9" id="KW-0539">Nucleus</keyword>
<dbReference type="PRINTS" id="PR00853">
    <property type="entry name" value="XPGRADSUPER"/>
</dbReference>
<dbReference type="InterPro" id="IPR029060">
    <property type="entry name" value="PIN-like_dom_sf"/>
</dbReference>
<organism evidence="13 14">
    <name type="scientific">Cimex lectularius</name>
    <name type="common">Bed bug</name>
    <name type="synonym">Acanthia lectularia</name>
    <dbReference type="NCBI Taxonomy" id="79782"/>
    <lineage>
        <taxon>Eukaryota</taxon>
        <taxon>Metazoa</taxon>
        <taxon>Ecdysozoa</taxon>
        <taxon>Arthropoda</taxon>
        <taxon>Hexapoda</taxon>
        <taxon>Insecta</taxon>
        <taxon>Pterygota</taxon>
        <taxon>Neoptera</taxon>
        <taxon>Paraneoptera</taxon>
        <taxon>Hemiptera</taxon>
        <taxon>Heteroptera</taxon>
        <taxon>Panheteroptera</taxon>
        <taxon>Cimicomorpha</taxon>
        <taxon>Cimicidae</taxon>
        <taxon>Cimex</taxon>
    </lineage>
</organism>
<dbReference type="EnsemblMetazoa" id="XM_014388227.2">
    <property type="protein sequence ID" value="XP_014243713.1"/>
    <property type="gene ID" value="LOC106663407"/>
</dbReference>
<dbReference type="GO" id="GO:0017108">
    <property type="term" value="F:5'-flap endonuclease activity"/>
    <property type="evidence" value="ECO:0007669"/>
    <property type="project" value="TreeGrafter"/>
</dbReference>
<dbReference type="SMART" id="SM00279">
    <property type="entry name" value="HhH2"/>
    <property type="match status" value="1"/>
</dbReference>
<accession>A0A8I6RED9</accession>
<reference evidence="13" key="1">
    <citation type="submission" date="2022-01" db="UniProtKB">
        <authorList>
            <consortium name="EnsemblMetazoa"/>
        </authorList>
    </citation>
    <scope>IDENTIFICATION</scope>
</reference>
<comment type="similarity">
    <text evidence="10">Belongs to the XPG/RAD2 endonuclease family. GEN subfamily.</text>
</comment>
<gene>
    <name evidence="13" type="primary">106663407</name>
</gene>
<evidence type="ECO:0000313" key="14">
    <source>
        <dbReference type="Proteomes" id="UP000494040"/>
    </source>
</evidence>
<dbReference type="GO" id="GO:0000400">
    <property type="term" value="F:four-way junction DNA binding"/>
    <property type="evidence" value="ECO:0007669"/>
    <property type="project" value="TreeGrafter"/>
</dbReference>
<dbReference type="GO" id="GO:0006281">
    <property type="term" value="P:DNA repair"/>
    <property type="evidence" value="ECO:0007669"/>
    <property type="project" value="UniProtKB-KW"/>
</dbReference>
<dbReference type="KEGG" id="clec:106663407"/>
<keyword evidence="14" id="KW-1185">Reference proteome</keyword>
<sequence>MGVKDLWSILSPVCEKKSLWELENQSIAIDLSAWICDSQNVTRTSPHINMYLRNLFFRTSYLLLLGVKPVFVLEGDAPELKAATMQKRMGKGEEGSQKAGSFTRARLKGLQKQCVDLLSHMGIACVRGPGEAEAFCAHLNEQGIVSGVITQDSDAFLYGAREVYRHFQMGPSYTCDCYRMDTIEQKLSLSRTKLIGYSILCGSDYNNGVSKLGKQSALKFLKSIEDNQVYQKFIQWRNITCFDELKNDKYISSDLQFELIIREKALKDPGFPHLDVIAEFTTPPEKVDFTWNWSKPDLHKFLEFAMSKLAWDEEYALDKFIPLMGRWHLLHPHMETLIFVKSIQGWRKKNEAGSSFKVEWSLKGHDIKPLSTWELETNVNQEYSSLVESYKDSKKKKAVKSNTEKKKTKNTKTKVLEVQQNQKKIDKYVVRAKPKQKRKSFKLGTSVNDELNLSGILKDIVSREVSNPVLLRDRGVKHLL</sequence>
<dbReference type="Pfam" id="PF00752">
    <property type="entry name" value="XPG_N"/>
    <property type="match status" value="1"/>
</dbReference>
<comment type="cofactor">
    <cofactor evidence="1">
        <name>Mg(2+)</name>
        <dbReference type="ChEBI" id="CHEBI:18420"/>
    </cofactor>
</comment>
<dbReference type="InterPro" id="IPR006085">
    <property type="entry name" value="XPG_DNA_repair_N"/>
</dbReference>
<dbReference type="SMART" id="SM00485">
    <property type="entry name" value="XPGN"/>
    <property type="match status" value="1"/>
</dbReference>